<comment type="caution">
    <text evidence="5">The sequence shown here is derived from an EMBL/GenBank/DDBJ whole genome shotgun (WGS) entry which is preliminary data.</text>
</comment>
<feature type="domain" description="Alginate lyase" evidence="4">
    <location>
        <begin position="140"/>
        <end position="278"/>
    </location>
</feature>
<dbReference type="Proteomes" id="UP001595632">
    <property type="component" value="Unassembled WGS sequence"/>
</dbReference>
<evidence type="ECO:0000256" key="1">
    <source>
        <dbReference type="ARBA" id="ARBA00022729"/>
    </source>
</evidence>
<organism evidence="5 6">
    <name type="scientific">Psychromarinibacter halotolerans</name>
    <dbReference type="NCBI Taxonomy" id="1775175"/>
    <lineage>
        <taxon>Bacteria</taxon>
        <taxon>Pseudomonadati</taxon>
        <taxon>Pseudomonadota</taxon>
        <taxon>Alphaproteobacteria</taxon>
        <taxon>Rhodobacterales</taxon>
        <taxon>Paracoccaceae</taxon>
        <taxon>Psychromarinibacter</taxon>
    </lineage>
</organism>
<dbReference type="EMBL" id="JBHRTB010000010">
    <property type="protein sequence ID" value="MFC3142782.1"/>
    <property type="molecule type" value="Genomic_DNA"/>
</dbReference>
<protein>
    <submittedName>
        <fullName evidence="5">Alginate lyase family protein</fullName>
    </submittedName>
</protein>
<dbReference type="GO" id="GO:0016829">
    <property type="term" value="F:lyase activity"/>
    <property type="evidence" value="ECO:0007669"/>
    <property type="project" value="UniProtKB-KW"/>
</dbReference>
<evidence type="ECO:0000313" key="5">
    <source>
        <dbReference type="EMBL" id="MFC3142782.1"/>
    </source>
</evidence>
<proteinExistence type="predicted"/>
<evidence type="ECO:0000313" key="6">
    <source>
        <dbReference type="Proteomes" id="UP001595632"/>
    </source>
</evidence>
<keyword evidence="1 3" id="KW-0732">Signal</keyword>
<accession>A0ABV7GUM2</accession>
<dbReference type="Pfam" id="PF05426">
    <property type="entry name" value="Alginate_lyase"/>
    <property type="match status" value="1"/>
</dbReference>
<gene>
    <name evidence="5" type="ORF">ACFOGP_08680</name>
</gene>
<sequence length="347" mass="37589">MKTRTLTICLAAAASLGIPAAPALAQTEAACVTVPEPVVSLSYGSRYIDDDDSRSVVDEESEQAVNDALRPIDDFLRDLTSEANAVLRGGDDRQEKADCVVAAIAEWAEADALSDLGTFNAGLTVGARYAGFAMAYRQVRPYSSLMAEGEAIEEWLSTRVREQMTFWEEEATPGAKTGNLRAWAALAVNLVGDITGDDDALFWSASSITHVMCTALDDGSLPQEMKRGNYALHYQLHAISPLVVTAALLEEQGLSVKDNCGDALQRIVIYALNDIENEGAAAMEYSGKEQSYWDGTEELESHEMAWLEAYLTLFPDPEIDAYAEQFRPLGNSKLGGSQSLLWGAPTN</sequence>
<name>A0ABV7GUM2_9RHOB</name>
<feature type="chain" id="PRO_5047184674" evidence="3">
    <location>
        <begin position="26"/>
        <end position="347"/>
    </location>
</feature>
<dbReference type="RefSeq" id="WP_275633567.1">
    <property type="nucleotide sequence ID" value="NZ_JARGYD010000005.1"/>
</dbReference>
<dbReference type="InterPro" id="IPR008397">
    <property type="entry name" value="Alginate_lyase_dom"/>
</dbReference>
<evidence type="ECO:0000256" key="2">
    <source>
        <dbReference type="ARBA" id="ARBA00023239"/>
    </source>
</evidence>
<dbReference type="Gene3D" id="1.50.10.100">
    <property type="entry name" value="Chondroitin AC/alginate lyase"/>
    <property type="match status" value="1"/>
</dbReference>
<feature type="signal peptide" evidence="3">
    <location>
        <begin position="1"/>
        <end position="25"/>
    </location>
</feature>
<evidence type="ECO:0000259" key="4">
    <source>
        <dbReference type="Pfam" id="PF05426"/>
    </source>
</evidence>
<reference evidence="6" key="1">
    <citation type="journal article" date="2019" name="Int. J. Syst. Evol. Microbiol.">
        <title>The Global Catalogue of Microorganisms (GCM) 10K type strain sequencing project: providing services to taxonomists for standard genome sequencing and annotation.</title>
        <authorList>
            <consortium name="The Broad Institute Genomics Platform"/>
            <consortium name="The Broad Institute Genome Sequencing Center for Infectious Disease"/>
            <person name="Wu L."/>
            <person name="Ma J."/>
        </authorList>
    </citation>
    <scope>NUCLEOTIDE SEQUENCE [LARGE SCALE GENOMIC DNA]</scope>
    <source>
        <strain evidence="6">KCTC 52366</strain>
    </source>
</reference>
<keyword evidence="2 5" id="KW-0456">Lyase</keyword>
<keyword evidence="6" id="KW-1185">Reference proteome</keyword>
<evidence type="ECO:0000256" key="3">
    <source>
        <dbReference type="SAM" id="SignalP"/>
    </source>
</evidence>
<dbReference type="InterPro" id="IPR008929">
    <property type="entry name" value="Chondroitin_lyas"/>
</dbReference>
<dbReference type="SUPFAM" id="SSF48230">
    <property type="entry name" value="Chondroitin AC/alginate lyase"/>
    <property type="match status" value="1"/>
</dbReference>